<dbReference type="Pfam" id="PF00756">
    <property type="entry name" value="Esterase"/>
    <property type="match status" value="1"/>
</dbReference>
<reference evidence="2" key="1">
    <citation type="submission" date="2023-05" db="EMBL/GenBank/DDBJ databases">
        <authorList>
            <person name="Zhang X."/>
        </authorList>
    </citation>
    <scope>NUCLEOTIDE SEQUENCE</scope>
    <source>
        <strain evidence="2">YF14B1</strain>
    </source>
</reference>
<dbReference type="PANTHER" id="PTHR48098">
    <property type="entry name" value="ENTEROCHELIN ESTERASE-RELATED"/>
    <property type="match status" value="1"/>
</dbReference>
<dbReference type="RefSeq" id="WP_313984085.1">
    <property type="nucleotide sequence ID" value="NZ_JASJOS010000012.1"/>
</dbReference>
<dbReference type="EMBL" id="JASJOS010000012">
    <property type="protein sequence ID" value="MDJ1483753.1"/>
    <property type="molecule type" value="Genomic_DNA"/>
</dbReference>
<evidence type="ECO:0000256" key="1">
    <source>
        <dbReference type="SAM" id="SignalP"/>
    </source>
</evidence>
<dbReference type="GO" id="GO:0016787">
    <property type="term" value="F:hydrolase activity"/>
    <property type="evidence" value="ECO:0007669"/>
    <property type="project" value="UniProtKB-KW"/>
</dbReference>
<dbReference type="InterPro" id="IPR050583">
    <property type="entry name" value="Mycobacterial_A85_antigen"/>
</dbReference>
<evidence type="ECO:0000313" key="2">
    <source>
        <dbReference type="EMBL" id="MDJ1483753.1"/>
    </source>
</evidence>
<dbReference type="Gene3D" id="3.40.50.1820">
    <property type="entry name" value="alpha/beta hydrolase"/>
    <property type="match status" value="1"/>
</dbReference>
<feature type="signal peptide" evidence="1">
    <location>
        <begin position="1"/>
        <end position="16"/>
    </location>
</feature>
<dbReference type="InterPro" id="IPR029058">
    <property type="entry name" value="AB_hydrolase_fold"/>
</dbReference>
<feature type="chain" id="PRO_5042036710" evidence="1">
    <location>
        <begin position="17"/>
        <end position="352"/>
    </location>
</feature>
<name>A0AAE3UAW0_9BACT</name>
<gene>
    <name evidence="2" type="ORF">QNI16_24855</name>
</gene>
<keyword evidence="2" id="KW-0378">Hydrolase</keyword>
<dbReference type="Proteomes" id="UP001241110">
    <property type="component" value="Unassembled WGS sequence"/>
</dbReference>
<keyword evidence="1" id="KW-0732">Signal</keyword>
<dbReference type="InterPro" id="IPR000801">
    <property type="entry name" value="Esterase-like"/>
</dbReference>
<accession>A0AAE3UAW0</accession>
<proteinExistence type="predicted"/>
<dbReference type="SUPFAM" id="SSF53474">
    <property type="entry name" value="alpha/beta-Hydrolases"/>
    <property type="match status" value="1"/>
</dbReference>
<evidence type="ECO:0000313" key="3">
    <source>
        <dbReference type="Proteomes" id="UP001241110"/>
    </source>
</evidence>
<dbReference type="AlphaFoldDB" id="A0AAE3UAW0"/>
<comment type="caution">
    <text evidence="2">The sequence shown here is derived from an EMBL/GenBank/DDBJ whole genome shotgun (WGS) entry which is preliminary data.</text>
</comment>
<sequence>MGILVVYLLLSQPAFAQLVSEKPSPFIEKEIVNWDYHSKQVNDDFTIYIHFPPGYDTSKISYPVLYMTDGDWNMTVAMNCFNMLRQDYTTIEPLIVGIGYGSRPNKRSRDLNPSTGGPAFLKFITDEVMPFVKSTYRITDNKALYGYSLGGMFTTYVLFTYPELFNMIFIGAPGNNGNELLAPAQKYFASHTDLKSKVFVGVGSYEHETTANIEKFKAYLLKQNCKQLELETAITPNAGHGAALAQVMQNAIAFAYCKKHKPIAVPAKTLQKYAGTYILESEPNEKYTVFVQNEKLYFKSGQSPTQLVPYTKNGFFMYENQKGTFTFKEEAGKMSVVYEETNQKPTWLKKIN</sequence>
<dbReference type="PANTHER" id="PTHR48098:SF6">
    <property type="entry name" value="FERRI-BACILLIBACTIN ESTERASE BESA"/>
    <property type="match status" value="1"/>
</dbReference>
<organism evidence="2 3">
    <name type="scientific">Xanthocytophaga flava</name>
    <dbReference type="NCBI Taxonomy" id="3048013"/>
    <lineage>
        <taxon>Bacteria</taxon>
        <taxon>Pseudomonadati</taxon>
        <taxon>Bacteroidota</taxon>
        <taxon>Cytophagia</taxon>
        <taxon>Cytophagales</taxon>
        <taxon>Rhodocytophagaceae</taxon>
        <taxon>Xanthocytophaga</taxon>
    </lineage>
</organism>
<protein>
    <submittedName>
        <fullName evidence="2">Alpha/beta hydrolase-fold protein</fullName>
    </submittedName>
</protein>